<name>A0A067P8B1_9AGAM</name>
<dbReference type="PANTHER" id="PTHR33119:SF1">
    <property type="entry name" value="FE2OG DIOXYGENASE DOMAIN-CONTAINING PROTEIN"/>
    <property type="match status" value="1"/>
</dbReference>
<dbReference type="Pfam" id="PF14033">
    <property type="entry name" value="DUF4246"/>
    <property type="match status" value="1"/>
</dbReference>
<organism evidence="3 4">
    <name type="scientific">Jaapia argillacea MUCL 33604</name>
    <dbReference type="NCBI Taxonomy" id="933084"/>
    <lineage>
        <taxon>Eukaryota</taxon>
        <taxon>Fungi</taxon>
        <taxon>Dikarya</taxon>
        <taxon>Basidiomycota</taxon>
        <taxon>Agaricomycotina</taxon>
        <taxon>Agaricomycetes</taxon>
        <taxon>Agaricomycetidae</taxon>
        <taxon>Jaapiales</taxon>
        <taxon>Jaapiaceae</taxon>
        <taxon>Jaapia</taxon>
    </lineage>
</organism>
<feature type="region of interest" description="Disordered" evidence="1">
    <location>
        <begin position="149"/>
        <end position="174"/>
    </location>
</feature>
<dbReference type="InterPro" id="IPR025340">
    <property type="entry name" value="DUF4246"/>
</dbReference>
<gene>
    <name evidence="3" type="ORF">JAAARDRAFT_41409</name>
</gene>
<dbReference type="HOGENOM" id="CLU_012066_3_2_1"/>
<reference evidence="4" key="1">
    <citation type="journal article" date="2014" name="Proc. Natl. Acad. Sci. U.S.A.">
        <title>Extensive sampling of basidiomycete genomes demonstrates inadequacy of the white-rot/brown-rot paradigm for wood decay fungi.</title>
        <authorList>
            <person name="Riley R."/>
            <person name="Salamov A.A."/>
            <person name="Brown D.W."/>
            <person name="Nagy L.G."/>
            <person name="Floudas D."/>
            <person name="Held B.W."/>
            <person name="Levasseur A."/>
            <person name="Lombard V."/>
            <person name="Morin E."/>
            <person name="Otillar R."/>
            <person name="Lindquist E.A."/>
            <person name="Sun H."/>
            <person name="LaButti K.M."/>
            <person name="Schmutz J."/>
            <person name="Jabbour D."/>
            <person name="Luo H."/>
            <person name="Baker S.E."/>
            <person name="Pisabarro A.G."/>
            <person name="Walton J.D."/>
            <person name="Blanchette R.A."/>
            <person name="Henrissat B."/>
            <person name="Martin F."/>
            <person name="Cullen D."/>
            <person name="Hibbett D.S."/>
            <person name="Grigoriev I.V."/>
        </authorList>
    </citation>
    <scope>NUCLEOTIDE SEQUENCE [LARGE SCALE GENOMIC DNA]</scope>
    <source>
        <strain evidence="4">MUCL 33604</strain>
    </source>
</reference>
<feature type="domain" description="DUF4246" evidence="2">
    <location>
        <begin position="89"/>
        <end position="539"/>
    </location>
</feature>
<evidence type="ECO:0000256" key="1">
    <source>
        <dbReference type="SAM" id="MobiDB-lite"/>
    </source>
</evidence>
<dbReference type="Proteomes" id="UP000027265">
    <property type="component" value="Unassembled WGS sequence"/>
</dbReference>
<dbReference type="STRING" id="933084.A0A067P8B1"/>
<dbReference type="EMBL" id="KL197751">
    <property type="protein sequence ID" value="KDQ51143.1"/>
    <property type="molecule type" value="Genomic_DNA"/>
</dbReference>
<proteinExistence type="predicted"/>
<evidence type="ECO:0000313" key="3">
    <source>
        <dbReference type="EMBL" id="KDQ51143.1"/>
    </source>
</evidence>
<dbReference type="OrthoDB" id="415532at2759"/>
<feature type="region of interest" description="Disordered" evidence="1">
    <location>
        <begin position="315"/>
        <end position="337"/>
    </location>
</feature>
<sequence>MPYDTNTRWKGYLHPFIEGTMFTGGVGEFPRKLVELAMCRMSADIRSCSGWRSEYRDPESRQQWKEESLGGKWIVSVGSKEFPVKLSERQVDYVLDELSGYASLTNETGRCQASCFDRIWQSTEPLNDSTLEDFNHQISLLRDRVVTRSSSSVSPSPQIHSTSNPTTSASDPKPFTTCHDPPFHYLIDPHKPPLIYNKTLSTNPLLYPPYQPHPPPYSNHRNVLDPEPAGEAYGISFKGSHKYALIPTDFSIKAGEVTPLSYINDLYPSLPSSHQTQTLTQHITTTLHSFLPLFSATLTSLHRLNPLPHRIPGSPRYTEWSEPSSPEDSPSDDEQGWEEYRKRLRTWEMERPVCLPDLPEGRYRGGLEERRWKIDLMEGEKVVQVVVSLSEVILDSEHPKYMGTPWHVAGLRNERIVSCGVYICACENITTPNISFRMATVYPQSLQAGDISASLRTYGLSQSTPCHQHLGSVPLSTPGFALTFPNIYQHRFEPFELATPGRQGRLTILELWLVDPELRDSGEVVSTSRIPVQRKEWVRRVVGEVLDERVPIEVVEKIVGAVKFGGAALDFGGEGLMEEEEVERWAKEMKEERRRAWDEHDKEYFCIPFDGWSAIYGP</sequence>
<dbReference type="InParanoid" id="A0A067P8B1"/>
<keyword evidence="4" id="KW-1185">Reference proteome</keyword>
<accession>A0A067P8B1</accession>
<protein>
    <recommendedName>
        <fullName evidence="2">DUF4246 domain-containing protein</fullName>
    </recommendedName>
</protein>
<dbReference type="PANTHER" id="PTHR33119">
    <property type="entry name" value="IFI3P"/>
    <property type="match status" value="1"/>
</dbReference>
<evidence type="ECO:0000313" key="4">
    <source>
        <dbReference type="Proteomes" id="UP000027265"/>
    </source>
</evidence>
<dbReference type="InterPro" id="IPR049192">
    <property type="entry name" value="DUF4246_C"/>
</dbReference>
<evidence type="ECO:0000259" key="2">
    <source>
        <dbReference type="Pfam" id="PF14033"/>
    </source>
</evidence>
<feature type="compositionally biased region" description="Low complexity" evidence="1">
    <location>
        <begin position="149"/>
        <end position="163"/>
    </location>
</feature>
<dbReference type="AlphaFoldDB" id="A0A067P8B1"/>